<dbReference type="GO" id="GO:0005524">
    <property type="term" value="F:ATP binding"/>
    <property type="evidence" value="ECO:0007669"/>
    <property type="project" value="UniProtKB-KW"/>
</dbReference>
<name>A0A7X5ZR38_9PSEU</name>
<dbReference type="PROSITE" id="PS50893">
    <property type="entry name" value="ABC_TRANSPORTER_2"/>
    <property type="match status" value="1"/>
</dbReference>
<dbReference type="GO" id="GO:0016887">
    <property type="term" value="F:ATP hydrolysis activity"/>
    <property type="evidence" value="ECO:0007669"/>
    <property type="project" value="InterPro"/>
</dbReference>
<gene>
    <name evidence="6" type="ORF">FHU38_002802</name>
</gene>
<evidence type="ECO:0000313" key="6">
    <source>
        <dbReference type="EMBL" id="NIJ12458.1"/>
    </source>
</evidence>
<reference evidence="6 7" key="1">
    <citation type="submission" date="2020-03" db="EMBL/GenBank/DDBJ databases">
        <title>Sequencing the genomes of 1000 actinobacteria strains.</title>
        <authorList>
            <person name="Klenk H.-P."/>
        </authorList>
    </citation>
    <scope>NUCLEOTIDE SEQUENCE [LARGE SCALE GENOMIC DNA]</scope>
    <source>
        <strain evidence="6 7">DSM 45685</strain>
    </source>
</reference>
<dbReference type="Pfam" id="PF00005">
    <property type="entry name" value="ABC_tran"/>
    <property type="match status" value="1"/>
</dbReference>
<dbReference type="EMBL" id="JAAOYM010000001">
    <property type="protein sequence ID" value="NIJ12458.1"/>
    <property type="molecule type" value="Genomic_DNA"/>
</dbReference>
<dbReference type="SMART" id="SM00382">
    <property type="entry name" value="AAA"/>
    <property type="match status" value="1"/>
</dbReference>
<proteinExistence type="inferred from homology"/>
<dbReference type="CDD" id="cd03230">
    <property type="entry name" value="ABC_DR_subfamily_A"/>
    <property type="match status" value="1"/>
</dbReference>
<accession>A0A7X5ZR38</accession>
<dbReference type="InterPro" id="IPR003439">
    <property type="entry name" value="ABC_transporter-like_ATP-bd"/>
</dbReference>
<keyword evidence="4 6" id="KW-0067">ATP-binding</keyword>
<dbReference type="PANTHER" id="PTHR43335">
    <property type="entry name" value="ABC TRANSPORTER, ATP-BINDING PROTEIN"/>
    <property type="match status" value="1"/>
</dbReference>
<protein>
    <submittedName>
        <fullName evidence="6">ABC-2 type transport system ATP-binding protein</fullName>
    </submittedName>
</protein>
<dbReference type="SUPFAM" id="SSF52540">
    <property type="entry name" value="P-loop containing nucleoside triphosphate hydrolases"/>
    <property type="match status" value="1"/>
</dbReference>
<dbReference type="AlphaFoldDB" id="A0A7X5ZR38"/>
<keyword evidence="3" id="KW-0547">Nucleotide-binding</keyword>
<dbReference type="InterPro" id="IPR027417">
    <property type="entry name" value="P-loop_NTPase"/>
</dbReference>
<dbReference type="Gene3D" id="3.40.50.300">
    <property type="entry name" value="P-loop containing nucleotide triphosphate hydrolases"/>
    <property type="match status" value="1"/>
</dbReference>
<dbReference type="InterPro" id="IPR003593">
    <property type="entry name" value="AAA+_ATPase"/>
</dbReference>
<keyword evidence="7" id="KW-1185">Reference proteome</keyword>
<feature type="domain" description="ABC transporter" evidence="5">
    <location>
        <begin position="6"/>
        <end position="231"/>
    </location>
</feature>
<dbReference type="Proteomes" id="UP000545493">
    <property type="component" value="Unassembled WGS sequence"/>
</dbReference>
<evidence type="ECO:0000256" key="4">
    <source>
        <dbReference type="ARBA" id="ARBA00022840"/>
    </source>
</evidence>
<comment type="similarity">
    <text evidence="1">Belongs to the ABC transporter superfamily.</text>
</comment>
<evidence type="ECO:0000313" key="7">
    <source>
        <dbReference type="Proteomes" id="UP000545493"/>
    </source>
</evidence>
<organism evidence="6 7">
    <name type="scientific">Saccharomonospora amisosensis</name>
    <dbReference type="NCBI Taxonomy" id="1128677"/>
    <lineage>
        <taxon>Bacteria</taxon>
        <taxon>Bacillati</taxon>
        <taxon>Actinomycetota</taxon>
        <taxon>Actinomycetes</taxon>
        <taxon>Pseudonocardiales</taxon>
        <taxon>Pseudonocardiaceae</taxon>
        <taxon>Saccharomonospora</taxon>
    </lineage>
</organism>
<evidence type="ECO:0000259" key="5">
    <source>
        <dbReference type="PROSITE" id="PS50893"/>
    </source>
</evidence>
<evidence type="ECO:0000256" key="1">
    <source>
        <dbReference type="ARBA" id="ARBA00005417"/>
    </source>
</evidence>
<dbReference type="RefSeq" id="WP_208415672.1">
    <property type="nucleotide sequence ID" value="NZ_JAAOYM010000001.1"/>
</dbReference>
<comment type="caution">
    <text evidence="6">The sequence shown here is derived from an EMBL/GenBank/DDBJ whole genome shotgun (WGS) entry which is preliminary data.</text>
</comment>
<sequence>MMEPPVSTRGLSKTFGDTVALSELDLDVRSGEIFGYLGPNGAGKTTTLRLLLGMLKPLAGKARILGHDCWREQVAVHRLVGYLPGDPALYGHLTGAQHVEYFGALRGGERHGHAAELAQRLGLDLRRAARTLSRGNRQKLGIVLALMSRPELLVLDEPSSGLDPIMQRELHGLLREHTARGGAVLLSSHVLAEVQRVADRIGILRAGRLIAVERIDELRSKSLHRVSAWFSDEVAAAEFAGIPGVRQLEVGDRWLTCGVPRSALDDLLKRISRHPVMDLECVEAGLEETFLAYYAEPSGAQQVRTDAT</sequence>
<evidence type="ECO:0000256" key="3">
    <source>
        <dbReference type="ARBA" id="ARBA00022741"/>
    </source>
</evidence>
<evidence type="ECO:0000256" key="2">
    <source>
        <dbReference type="ARBA" id="ARBA00022448"/>
    </source>
</evidence>
<dbReference type="PANTHER" id="PTHR43335:SF4">
    <property type="entry name" value="ABC TRANSPORTER, ATP-BINDING PROTEIN"/>
    <property type="match status" value="1"/>
</dbReference>
<keyword evidence="2" id="KW-0813">Transport</keyword>